<accession>A0A9X3BHK2</accession>
<evidence type="ECO:0000313" key="4">
    <source>
        <dbReference type="Proteomes" id="UP001155483"/>
    </source>
</evidence>
<protein>
    <submittedName>
        <fullName evidence="3">Beta-lactamase family protein</fullName>
    </submittedName>
</protein>
<dbReference type="Pfam" id="PF00144">
    <property type="entry name" value="Beta-lactamase"/>
    <property type="match status" value="1"/>
</dbReference>
<evidence type="ECO:0000256" key="1">
    <source>
        <dbReference type="SAM" id="SignalP"/>
    </source>
</evidence>
<dbReference type="InterPro" id="IPR001466">
    <property type="entry name" value="Beta-lactam-related"/>
</dbReference>
<keyword evidence="1" id="KW-0732">Signal</keyword>
<dbReference type="RefSeq" id="WP_279299896.1">
    <property type="nucleotide sequence ID" value="NZ_JAOTIF010000034.1"/>
</dbReference>
<dbReference type="Gene3D" id="3.40.710.10">
    <property type="entry name" value="DD-peptidase/beta-lactamase superfamily"/>
    <property type="match status" value="1"/>
</dbReference>
<comment type="caution">
    <text evidence="3">The sequence shown here is derived from an EMBL/GenBank/DDBJ whole genome shotgun (WGS) entry which is preliminary data.</text>
</comment>
<dbReference type="PANTHER" id="PTHR43283">
    <property type="entry name" value="BETA-LACTAMASE-RELATED"/>
    <property type="match status" value="1"/>
</dbReference>
<keyword evidence="4" id="KW-1185">Reference proteome</keyword>
<gene>
    <name evidence="3" type="ORF">OCK74_25290</name>
</gene>
<evidence type="ECO:0000313" key="3">
    <source>
        <dbReference type="EMBL" id="MCU7552459.1"/>
    </source>
</evidence>
<name>A0A9X3BHK2_9BACT</name>
<organism evidence="3 4">
    <name type="scientific">Paraflavisolibacter caeni</name>
    <dbReference type="NCBI Taxonomy" id="2982496"/>
    <lineage>
        <taxon>Bacteria</taxon>
        <taxon>Pseudomonadati</taxon>
        <taxon>Bacteroidota</taxon>
        <taxon>Chitinophagia</taxon>
        <taxon>Chitinophagales</taxon>
        <taxon>Chitinophagaceae</taxon>
        <taxon>Paraflavisolibacter</taxon>
    </lineage>
</organism>
<proteinExistence type="predicted"/>
<sequence length="351" mass="39538">MSQKNYFNCLKFSALAFFLLFFQVCFAQSGFNELGEIVEQKQKQLKQDVVLLVANKDTIIYHKDSKMFSATRGQAPIGYSSQWLTAAVVLKAVDEGKIRLDDKVTMYIPVFGSYMKSYLTIRQCLAHLSGIQAEQPKALKLFEKKKFASLEEEVGEYAKKHIQNNPGEVFRYNNMGACIAARIIEIVYKKNFDMTAQQKLFRPLGMRQTTFSTMDGSTVDPSEGARSSANDMIRFMTMLLNNGVYKGQRILSEESVKELRRINASSELIKQAPDMVKGYEYALGSWAVEENSASEASVLAAPSLGGTFPLIDFCRGYAFIYMQKELIEEERAITGLEIKGVLDGKFNSKCK</sequence>
<dbReference type="Proteomes" id="UP001155483">
    <property type="component" value="Unassembled WGS sequence"/>
</dbReference>
<reference evidence="3" key="1">
    <citation type="submission" date="2022-09" db="EMBL/GenBank/DDBJ databases">
        <authorList>
            <person name="Yuan C."/>
            <person name="Ke Z."/>
        </authorList>
    </citation>
    <scope>NUCLEOTIDE SEQUENCE</scope>
    <source>
        <strain evidence="3">LB-8</strain>
    </source>
</reference>
<reference evidence="3" key="2">
    <citation type="submission" date="2023-04" db="EMBL/GenBank/DDBJ databases">
        <title>Paracnuella aquatica gen. nov., sp. nov., a member of the family Chitinophagaceae isolated from a hot spring.</title>
        <authorList>
            <person name="Wang C."/>
        </authorList>
    </citation>
    <scope>NUCLEOTIDE SEQUENCE</scope>
    <source>
        <strain evidence="3">LB-8</strain>
    </source>
</reference>
<feature type="chain" id="PRO_5040771798" evidence="1">
    <location>
        <begin position="28"/>
        <end position="351"/>
    </location>
</feature>
<dbReference type="AlphaFoldDB" id="A0A9X3BHK2"/>
<feature type="domain" description="Beta-lactamase-related" evidence="2">
    <location>
        <begin position="84"/>
        <end position="267"/>
    </location>
</feature>
<dbReference type="InterPro" id="IPR012338">
    <property type="entry name" value="Beta-lactam/transpept-like"/>
</dbReference>
<dbReference type="EMBL" id="JAOTIF010000034">
    <property type="protein sequence ID" value="MCU7552459.1"/>
    <property type="molecule type" value="Genomic_DNA"/>
</dbReference>
<dbReference type="SUPFAM" id="SSF56601">
    <property type="entry name" value="beta-lactamase/transpeptidase-like"/>
    <property type="match status" value="1"/>
</dbReference>
<evidence type="ECO:0000259" key="2">
    <source>
        <dbReference type="Pfam" id="PF00144"/>
    </source>
</evidence>
<dbReference type="InterPro" id="IPR050789">
    <property type="entry name" value="Diverse_Enzym_Activities"/>
</dbReference>
<dbReference type="PANTHER" id="PTHR43283:SF3">
    <property type="entry name" value="BETA-LACTAMASE FAMILY PROTEIN (AFU_ORTHOLOGUE AFUA_5G07500)"/>
    <property type="match status" value="1"/>
</dbReference>
<feature type="signal peptide" evidence="1">
    <location>
        <begin position="1"/>
        <end position="27"/>
    </location>
</feature>